<dbReference type="Gene3D" id="3.30.450.40">
    <property type="match status" value="1"/>
</dbReference>
<dbReference type="SMART" id="SM00331">
    <property type="entry name" value="PP2C_SIG"/>
    <property type="match status" value="1"/>
</dbReference>
<dbReference type="InterPro" id="IPR052016">
    <property type="entry name" value="Bact_Sigma-Reg"/>
</dbReference>
<dbReference type="EMBL" id="JBEZUR010000117">
    <property type="protein sequence ID" value="MEU3558449.1"/>
    <property type="molecule type" value="Genomic_DNA"/>
</dbReference>
<dbReference type="SUPFAM" id="SSF55874">
    <property type="entry name" value="ATPase domain of HSP90 chaperone/DNA topoisomerase II/histidine kinase"/>
    <property type="match status" value="1"/>
</dbReference>
<dbReference type="CDD" id="cd16936">
    <property type="entry name" value="HATPase_RsbW-like"/>
    <property type="match status" value="1"/>
</dbReference>
<dbReference type="Proteomes" id="UP001550850">
    <property type="component" value="Unassembled WGS sequence"/>
</dbReference>
<evidence type="ECO:0000256" key="2">
    <source>
        <dbReference type="SAM" id="MobiDB-lite"/>
    </source>
</evidence>
<accession>A0ABV2YRV3</accession>
<comment type="caution">
    <text evidence="4">The sequence shown here is derived from an EMBL/GenBank/DDBJ whole genome shotgun (WGS) entry which is preliminary data.</text>
</comment>
<protein>
    <submittedName>
        <fullName evidence="4">SpoIIE family protein phosphatase</fullName>
    </submittedName>
</protein>
<dbReference type="Gene3D" id="3.30.565.10">
    <property type="entry name" value="Histidine kinase-like ATPase, C-terminal domain"/>
    <property type="match status" value="1"/>
</dbReference>
<dbReference type="InterPro" id="IPR000014">
    <property type="entry name" value="PAS"/>
</dbReference>
<dbReference type="InterPro" id="IPR036890">
    <property type="entry name" value="HATPase_C_sf"/>
</dbReference>
<dbReference type="PANTHER" id="PTHR43156">
    <property type="entry name" value="STAGE II SPORULATION PROTEIN E-RELATED"/>
    <property type="match status" value="1"/>
</dbReference>
<gene>
    <name evidence="4" type="ORF">AB0E65_30205</name>
</gene>
<name>A0ABV2YRV3_9ACTN</name>
<dbReference type="PANTHER" id="PTHR43156:SF2">
    <property type="entry name" value="STAGE II SPORULATION PROTEIN E"/>
    <property type="match status" value="1"/>
</dbReference>
<keyword evidence="1" id="KW-0378">Hydrolase</keyword>
<keyword evidence="5" id="KW-1185">Reference proteome</keyword>
<reference evidence="4 5" key="1">
    <citation type="submission" date="2024-06" db="EMBL/GenBank/DDBJ databases">
        <title>The Natural Products Discovery Center: Release of the First 8490 Sequenced Strains for Exploring Actinobacteria Biosynthetic Diversity.</title>
        <authorList>
            <person name="Kalkreuter E."/>
            <person name="Kautsar S.A."/>
            <person name="Yang D."/>
            <person name="Bader C.D."/>
            <person name="Teijaro C.N."/>
            <person name="Fluegel L."/>
            <person name="Davis C.M."/>
            <person name="Simpson J.R."/>
            <person name="Lauterbach L."/>
            <person name="Steele A.D."/>
            <person name="Gui C."/>
            <person name="Meng S."/>
            <person name="Li G."/>
            <person name="Viehrig K."/>
            <person name="Ye F."/>
            <person name="Su P."/>
            <person name="Kiefer A.F."/>
            <person name="Nichols A."/>
            <person name="Cepeda A.J."/>
            <person name="Yan W."/>
            <person name="Fan B."/>
            <person name="Jiang Y."/>
            <person name="Adhikari A."/>
            <person name="Zheng C.-J."/>
            <person name="Schuster L."/>
            <person name="Cowan T.M."/>
            <person name="Smanski M.J."/>
            <person name="Chevrette M.G."/>
            <person name="De Carvalho L.P.S."/>
            <person name="Shen B."/>
        </authorList>
    </citation>
    <scope>NUCLEOTIDE SEQUENCE [LARGE SCALE GENOMIC DNA]</scope>
    <source>
        <strain evidence="4 5">NPDC038104</strain>
    </source>
</reference>
<evidence type="ECO:0000256" key="1">
    <source>
        <dbReference type="ARBA" id="ARBA00022801"/>
    </source>
</evidence>
<dbReference type="InterPro" id="IPR035965">
    <property type="entry name" value="PAS-like_dom_sf"/>
</dbReference>
<dbReference type="InterPro" id="IPR013656">
    <property type="entry name" value="PAS_4"/>
</dbReference>
<proteinExistence type="predicted"/>
<dbReference type="Gene3D" id="3.60.40.10">
    <property type="entry name" value="PPM-type phosphatase domain"/>
    <property type="match status" value="1"/>
</dbReference>
<evidence type="ECO:0000259" key="3">
    <source>
        <dbReference type="SMART" id="SM00331"/>
    </source>
</evidence>
<dbReference type="Pfam" id="PF08448">
    <property type="entry name" value="PAS_4"/>
    <property type="match status" value="1"/>
</dbReference>
<dbReference type="SUPFAM" id="SSF55781">
    <property type="entry name" value="GAF domain-like"/>
    <property type="match status" value="1"/>
</dbReference>
<dbReference type="InterPro" id="IPR001932">
    <property type="entry name" value="PPM-type_phosphatase-like_dom"/>
</dbReference>
<dbReference type="InterPro" id="IPR003594">
    <property type="entry name" value="HATPase_dom"/>
</dbReference>
<dbReference type="Pfam" id="PF07228">
    <property type="entry name" value="SpoIIE"/>
    <property type="match status" value="1"/>
</dbReference>
<feature type="region of interest" description="Disordered" evidence="2">
    <location>
        <begin position="575"/>
        <end position="595"/>
    </location>
</feature>
<evidence type="ECO:0000313" key="4">
    <source>
        <dbReference type="EMBL" id="MEU3558449.1"/>
    </source>
</evidence>
<dbReference type="InterPro" id="IPR029016">
    <property type="entry name" value="GAF-like_dom_sf"/>
</dbReference>
<dbReference type="Pfam" id="PF13581">
    <property type="entry name" value="HATPase_c_2"/>
    <property type="match status" value="1"/>
</dbReference>
<feature type="domain" description="PPM-type phosphatase" evidence="3">
    <location>
        <begin position="448"/>
        <end position="671"/>
    </location>
</feature>
<dbReference type="InterPro" id="IPR036457">
    <property type="entry name" value="PPM-type-like_dom_sf"/>
</dbReference>
<sequence length="805" mass="85209">MSTSSRSEEASPAGRPVVFLLDEHGTVRRCGGAVTDLLGLGAGEIEGRPWSEVCAVEPSPGDGPDGPGDRQRSLVLRHRDGTPVEADAEVVPLPPGGPSGRLVLLTAAGPRGARTHAVLRGVFAQEAAGLVVDAPGPGGRVLLSPAFFGLDQPLGGDPWEGRLEDVLEADDAARLDACLRRVRETGEPFADPTVPARGRGLPGRERIVAVSAFPLEDHRDGTHGAAALLVDVTGRNADQRELTLLHASARRLGRSLDVTGAAQEVVRLLVEEGFADLACVDLTDPVRHGGDAGTFVPGTPLHRVAVASEDGSWPSDIHQLGDRVRARDVESEAIGGGGTAVVPDLALLRRRLDSDPERVRLLFPAEAASALFVPLFARGHVLGVLSAWRREGRTPYGDGDVPQVDAIASRTALSLDSARRYTRERRTVEELQRSLLPPPVSRTTAARSSGVLVPAGSAEGSGGSWFDVIRLSGARTAFVVGRVAGHGVHAAGAMGRLRSAVQTLADVDLPPDELLGHLNDLVTRMGGDEVHRPASFSGSLSAATCLYASYDPVTGLCRMATAGHPAPLLARRSTGGVTRVDVRPGPPLGSGDHQPFEAAQLSLEPGDVLAFHSGPSDAAPSDDAGDLRLVAESARAAAADDEPLEDVTGRLLHQLRARPRAEDLTLLLARVDRLPEEDFACWKLPADPDQVVRVRGLVTSQLARWGLEEASFTTELIVSELVTNAIRYAGGPIGVRLVKDERLICEVSDPSQSQPHLRRARLSDEGGRGLFLVAQMTDRWGSRYTPEGKTIWTEQTLAPPEAPPP</sequence>
<dbReference type="RefSeq" id="WP_108952593.1">
    <property type="nucleotide sequence ID" value="NZ_BEVZ01000002.1"/>
</dbReference>
<evidence type="ECO:0000313" key="5">
    <source>
        <dbReference type="Proteomes" id="UP001550850"/>
    </source>
</evidence>
<dbReference type="CDD" id="cd00130">
    <property type="entry name" value="PAS"/>
    <property type="match status" value="1"/>
</dbReference>
<dbReference type="Gene3D" id="3.30.450.20">
    <property type="entry name" value="PAS domain"/>
    <property type="match status" value="1"/>
</dbReference>
<organism evidence="4 5">
    <name type="scientific">Streptomyces fragilis</name>
    <dbReference type="NCBI Taxonomy" id="67301"/>
    <lineage>
        <taxon>Bacteria</taxon>
        <taxon>Bacillati</taxon>
        <taxon>Actinomycetota</taxon>
        <taxon>Actinomycetes</taxon>
        <taxon>Kitasatosporales</taxon>
        <taxon>Streptomycetaceae</taxon>
        <taxon>Streptomyces</taxon>
    </lineage>
</organism>
<dbReference type="SUPFAM" id="SSF55785">
    <property type="entry name" value="PYP-like sensor domain (PAS domain)"/>
    <property type="match status" value="1"/>
</dbReference>